<dbReference type="EMBL" id="BOOP01000001">
    <property type="protein sequence ID" value="GII35275.1"/>
    <property type="molecule type" value="Genomic_DNA"/>
</dbReference>
<dbReference type="GO" id="GO:0004340">
    <property type="term" value="F:glucokinase activity"/>
    <property type="evidence" value="ECO:0007669"/>
    <property type="project" value="UniProtKB-EC"/>
</dbReference>
<evidence type="ECO:0000256" key="3">
    <source>
        <dbReference type="ARBA" id="ARBA00014701"/>
    </source>
</evidence>
<organism evidence="9 10">
    <name type="scientific">Planotetraspora phitsanulokensis</name>
    <dbReference type="NCBI Taxonomy" id="575192"/>
    <lineage>
        <taxon>Bacteria</taxon>
        <taxon>Bacillati</taxon>
        <taxon>Actinomycetota</taxon>
        <taxon>Actinomycetes</taxon>
        <taxon>Streptosporangiales</taxon>
        <taxon>Streptosporangiaceae</taxon>
        <taxon>Planotetraspora</taxon>
    </lineage>
</organism>
<protein>
    <recommendedName>
        <fullName evidence="3">Glucokinase</fullName>
        <ecNumber evidence="2">2.7.1.2</ecNumber>
    </recommendedName>
    <alternativeName>
        <fullName evidence="8">Glucose kinase</fullName>
    </alternativeName>
</protein>
<dbReference type="Gene3D" id="3.30.420.40">
    <property type="match status" value="2"/>
</dbReference>
<keyword evidence="5" id="KW-0547">Nucleotide-binding</keyword>
<dbReference type="PANTHER" id="PTHR18964:SF173">
    <property type="entry name" value="GLUCOKINASE"/>
    <property type="match status" value="1"/>
</dbReference>
<evidence type="ECO:0000256" key="7">
    <source>
        <dbReference type="ARBA" id="ARBA00022840"/>
    </source>
</evidence>
<gene>
    <name evidence="9" type="primary">glkA</name>
    <name evidence="9" type="ORF">Pph01_02780</name>
</gene>
<evidence type="ECO:0000313" key="9">
    <source>
        <dbReference type="EMBL" id="GII35275.1"/>
    </source>
</evidence>
<evidence type="ECO:0000256" key="5">
    <source>
        <dbReference type="ARBA" id="ARBA00022741"/>
    </source>
</evidence>
<reference evidence="9 10" key="1">
    <citation type="submission" date="2021-01" db="EMBL/GenBank/DDBJ databases">
        <title>Whole genome shotgun sequence of Planotetraspora phitsanulokensis NBRC 104273.</title>
        <authorList>
            <person name="Komaki H."/>
            <person name="Tamura T."/>
        </authorList>
    </citation>
    <scope>NUCLEOTIDE SEQUENCE [LARGE SCALE GENOMIC DNA]</scope>
    <source>
        <strain evidence="9 10">NBRC 104273</strain>
    </source>
</reference>
<dbReference type="CDD" id="cd24061">
    <property type="entry name" value="ASKHA_NBD_ROK_SgGLK-like"/>
    <property type="match status" value="1"/>
</dbReference>
<comment type="caution">
    <text evidence="9">The sequence shown here is derived from an EMBL/GenBank/DDBJ whole genome shotgun (WGS) entry which is preliminary data.</text>
</comment>
<evidence type="ECO:0000256" key="6">
    <source>
        <dbReference type="ARBA" id="ARBA00022777"/>
    </source>
</evidence>
<dbReference type="EC" id="2.7.1.2" evidence="2"/>
<dbReference type="InterPro" id="IPR049874">
    <property type="entry name" value="ROK_cs"/>
</dbReference>
<proteinExistence type="inferred from homology"/>
<dbReference type="RefSeq" id="WP_204071028.1">
    <property type="nucleotide sequence ID" value="NZ_BAABHI010000005.1"/>
</dbReference>
<keyword evidence="4" id="KW-0808">Transferase</keyword>
<dbReference type="GO" id="GO:0005737">
    <property type="term" value="C:cytoplasm"/>
    <property type="evidence" value="ECO:0007669"/>
    <property type="project" value="InterPro"/>
</dbReference>
<dbReference type="InterPro" id="IPR000600">
    <property type="entry name" value="ROK"/>
</dbReference>
<evidence type="ECO:0000256" key="4">
    <source>
        <dbReference type="ARBA" id="ARBA00022679"/>
    </source>
</evidence>
<keyword evidence="10" id="KW-1185">Reference proteome</keyword>
<dbReference type="GO" id="GO:0006096">
    <property type="term" value="P:glycolytic process"/>
    <property type="evidence" value="ECO:0007669"/>
    <property type="project" value="InterPro"/>
</dbReference>
<evidence type="ECO:0000256" key="8">
    <source>
        <dbReference type="ARBA" id="ARBA00032386"/>
    </source>
</evidence>
<evidence type="ECO:0000256" key="2">
    <source>
        <dbReference type="ARBA" id="ARBA00012323"/>
    </source>
</evidence>
<dbReference type="Pfam" id="PF00480">
    <property type="entry name" value="ROK"/>
    <property type="match status" value="1"/>
</dbReference>
<evidence type="ECO:0000313" key="10">
    <source>
        <dbReference type="Proteomes" id="UP000622547"/>
    </source>
</evidence>
<sequence length="313" mass="32903">MALTIGVDVGGTKIASGVVDDDGRILERCLRQTPADNPEKVAVTIADVVSELAGRHEVEAVGVGAAGFVDETRSFVRFAPNLAWREEPLQEKVSELVGLPVVVENDANAMAWGEYRFGAGRGETHVVCVTVGTGIGGGAVFGGELYRGRWGMGAEWGHMQVIPDGRPCGCGHRGCWEKYASGSSLLIDARASAEADPSSAVHLLELAGSVDVLRGEHVTEAARRGDRAALDAFDSLAQWLAQGLADLAVILDPGRYIIGGGVSAAADLFMDKVREAYAERLIGRGHRPLAEIRVAELGPSAGLVGAADLARQR</sequence>
<dbReference type="PANTHER" id="PTHR18964">
    <property type="entry name" value="ROK (REPRESSOR, ORF, KINASE) FAMILY"/>
    <property type="match status" value="1"/>
</dbReference>
<dbReference type="Proteomes" id="UP000622547">
    <property type="component" value="Unassembled WGS sequence"/>
</dbReference>
<keyword evidence="6" id="KW-0418">Kinase</keyword>
<accession>A0A8J3TYW8</accession>
<dbReference type="SUPFAM" id="SSF53067">
    <property type="entry name" value="Actin-like ATPase domain"/>
    <property type="match status" value="1"/>
</dbReference>
<evidence type="ECO:0000256" key="1">
    <source>
        <dbReference type="ARBA" id="ARBA00006479"/>
    </source>
</evidence>
<keyword evidence="7" id="KW-0067">ATP-binding</keyword>
<dbReference type="InterPro" id="IPR004654">
    <property type="entry name" value="ROK_glcA"/>
</dbReference>
<name>A0A8J3TYW8_9ACTN</name>
<dbReference type="PROSITE" id="PS01125">
    <property type="entry name" value="ROK"/>
    <property type="match status" value="1"/>
</dbReference>
<comment type="similarity">
    <text evidence="1">Belongs to the ROK (NagC/XylR) family.</text>
</comment>
<dbReference type="GO" id="GO:0005524">
    <property type="term" value="F:ATP binding"/>
    <property type="evidence" value="ECO:0007669"/>
    <property type="project" value="UniProtKB-KW"/>
</dbReference>
<dbReference type="AlphaFoldDB" id="A0A8J3TYW8"/>
<dbReference type="InterPro" id="IPR043129">
    <property type="entry name" value="ATPase_NBD"/>
</dbReference>
<dbReference type="NCBIfam" id="TIGR00744">
    <property type="entry name" value="ROK_glcA_fam"/>
    <property type="match status" value="1"/>
</dbReference>